<protein>
    <submittedName>
        <fullName evidence="3">Lytic transglycosylase domain-containing protein</fullName>
    </submittedName>
</protein>
<evidence type="ECO:0000256" key="1">
    <source>
        <dbReference type="ARBA" id="ARBA00009387"/>
    </source>
</evidence>
<dbReference type="InterPro" id="IPR023346">
    <property type="entry name" value="Lysozyme-like_dom_sf"/>
</dbReference>
<reference evidence="3 4" key="1">
    <citation type="submission" date="2019-04" db="EMBL/GenBank/DDBJ databases">
        <title>Altererythrobacter aquimixticola sp. nov., isolated from sediment of junction between the ocean and a freshwater spring.</title>
        <authorList>
            <person name="Yoon J.-H."/>
        </authorList>
    </citation>
    <scope>NUCLEOTIDE SEQUENCE [LARGE SCALE GENOMIC DNA]</scope>
    <source>
        <strain evidence="3 4">SSKS-13</strain>
    </source>
</reference>
<feature type="domain" description="Transglycosylase SLT" evidence="2">
    <location>
        <begin position="10"/>
        <end position="56"/>
    </location>
</feature>
<proteinExistence type="inferred from homology"/>
<dbReference type="InterPro" id="IPR008258">
    <property type="entry name" value="Transglycosylase_SLT_dom_1"/>
</dbReference>
<accession>A0A4V4U910</accession>
<name>A0A4V4U910_9SPHN</name>
<dbReference type="EMBL" id="SSHH01000001">
    <property type="protein sequence ID" value="TIX52127.1"/>
    <property type="molecule type" value="Genomic_DNA"/>
</dbReference>
<dbReference type="OrthoDB" id="8477976at2"/>
<dbReference type="AlphaFoldDB" id="A0A4V4U910"/>
<dbReference type="Proteomes" id="UP000309389">
    <property type="component" value="Unassembled WGS sequence"/>
</dbReference>
<comment type="similarity">
    <text evidence="1">Belongs to the virb1 family.</text>
</comment>
<evidence type="ECO:0000313" key="4">
    <source>
        <dbReference type="Proteomes" id="UP000309389"/>
    </source>
</evidence>
<organism evidence="3 4">
    <name type="scientific">Alteraurantiacibacter aquimixticola</name>
    <dbReference type="NCBI Taxonomy" id="2489173"/>
    <lineage>
        <taxon>Bacteria</taxon>
        <taxon>Pseudomonadati</taxon>
        <taxon>Pseudomonadota</taxon>
        <taxon>Alphaproteobacteria</taxon>
        <taxon>Sphingomonadales</taxon>
        <taxon>Erythrobacteraceae</taxon>
        <taxon>Alteraurantiacibacter</taxon>
    </lineage>
</organism>
<evidence type="ECO:0000313" key="3">
    <source>
        <dbReference type="EMBL" id="TIX52127.1"/>
    </source>
</evidence>
<evidence type="ECO:0000259" key="2">
    <source>
        <dbReference type="Pfam" id="PF01464"/>
    </source>
</evidence>
<gene>
    <name evidence="3" type="ORF">E5222_03365</name>
</gene>
<sequence length="284" mass="29935">MASRAPHAAIAQAARRTGVDFSYLLAQARIESGMDPMAQARTSSASGLYQFIDQTWLATLDKHGDALGYGGIAQAIETRNGRARITDPSMRQAIMDLRFDPQAASLMAGALATDNRAALQPVLGRDPDASELYLAHFLGAGAAGRFLTTLTTDPDRPAAGLLPEAASANRAIFYERGGAERSVADVMALVRTRVEGAMADNGYAAGTPAPLPAIPASSRMPPPAWRDRAYPGLPPIAPPGNAPQRTSMADTLRDSFALTGADTQTNSGLAHIRKAYARMEAFGL</sequence>
<dbReference type="Gene3D" id="1.10.530.10">
    <property type="match status" value="1"/>
</dbReference>
<dbReference type="Pfam" id="PF01464">
    <property type="entry name" value="SLT"/>
    <property type="match status" value="1"/>
</dbReference>
<dbReference type="SUPFAM" id="SSF53955">
    <property type="entry name" value="Lysozyme-like"/>
    <property type="match status" value="1"/>
</dbReference>
<keyword evidence="4" id="KW-1185">Reference proteome</keyword>
<comment type="caution">
    <text evidence="3">The sequence shown here is derived from an EMBL/GenBank/DDBJ whole genome shotgun (WGS) entry which is preliminary data.</text>
</comment>